<sequence length="104" mass="11394">MAEALPEPTEDVELARHDLAVHGYCVVSGALDETTVKSMRDRLVEQSMGESVNGVRADQDPESGSYVGGAGLRTRDNRRVWNLVNKGTVFEALLRRSTVLEPLP</sequence>
<proteinExistence type="predicted"/>
<dbReference type="EMBL" id="JAGSXH010000124">
    <property type="protein sequence ID" value="MBS2966148.1"/>
    <property type="molecule type" value="Genomic_DNA"/>
</dbReference>
<organism evidence="2 3">
    <name type="scientific">Actinocrinis puniceicyclus</name>
    <dbReference type="NCBI Taxonomy" id="977794"/>
    <lineage>
        <taxon>Bacteria</taxon>
        <taxon>Bacillati</taxon>
        <taxon>Actinomycetota</taxon>
        <taxon>Actinomycetes</taxon>
        <taxon>Catenulisporales</taxon>
        <taxon>Actinospicaceae</taxon>
        <taxon>Actinocrinis</taxon>
    </lineage>
</organism>
<gene>
    <name evidence="2" type="ORF">KGA66_24090</name>
</gene>
<evidence type="ECO:0000256" key="1">
    <source>
        <dbReference type="SAM" id="MobiDB-lite"/>
    </source>
</evidence>
<feature type="region of interest" description="Disordered" evidence="1">
    <location>
        <begin position="47"/>
        <end position="71"/>
    </location>
</feature>
<dbReference type="Gene3D" id="2.60.120.620">
    <property type="entry name" value="q2cbj1_9rhob like domain"/>
    <property type="match status" value="1"/>
</dbReference>
<dbReference type="Proteomes" id="UP000677913">
    <property type="component" value="Unassembled WGS sequence"/>
</dbReference>
<evidence type="ECO:0000313" key="3">
    <source>
        <dbReference type="Proteomes" id="UP000677913"/>
    </source>
</evidence>
<evidence type="ECO:0000313" key="2">
    <source>
        <dbReference type="EMBL" id="MBS2966148.1"/>
    </source>
</evidence>
<comment type="caution">
    <text evidence="2">The sequence shown here is derived from an EMBL/GenBank/DDBJ whole genome shotgun (WGS) entry which is preliminary data.</text>
</comment>
<dbReference type="RefSeq" id="WP_211470938.1">
    <property type="nucleotide sequence ID" value="NZ_JAGSXH010000124.1"/>
</dbReference>
<keyword evidence="3" id="KW-1185">Reference proteome</keyword>
<dbReference type="AlphaFoldDB" id="A0A8J7WPH8"/>
<protein>
    <submittedName>
        <fullName evidence="2">Uncharacterized protein</fullName>
    </submittedName>
</protein>
<reference evidence="2" key="1">
    <citation type="submission" date="2021-04" db="EMBL/GenBank/DDBJ databases">
        <title>Genome based classification of Actinospica acidithermotolerans sp. nov., an actinobacterium isolated from an Indonesian hot spring.</title>
        <authorList>
            <person name="Kusuma A.B."/>
            <person name="Putra K.E."/>
            <person name="Nafisah S."/>
            <person name="Loh J."/>
            <person name="Nouioui I."/>
            <person name="Goodfellow M."/>
        </authorList>
    </citation>
    <scope>NUCLEOTIDE SEQUENCE</scope>
    <source>
        <strain evidence="2">DSM 45618</strain>
    </source>
</reference>
<accession>A0A8J7WPH8</accession>
<name>A0A8J7WPH8_9ACTN</name>